<organism evidence="3">
    <name type="scientific">Sipha flava</name>
    <name type="common">yellow sugarcane aphid</name>
    <dbReference type="NCBI Taxonomy" id="143950"/>
    <lineage>
        <taxon>Eukaryota</taxon>
        <taxon>Metazoa</taxon>
        <taxon>Ecdysozoa</taxon>
        <taxon>Arthropoda</taxon>
        <taxon>Hexapoda</taxon>
        <taxon>Insecta</taxon>
        <taxon>Pterygota</taxon>
        <taxon>Neoptera</taxon>
        <taxon>Paraneoptera</taxon>
        <taxon>Hemiptera</taxon>
        <taxon>Sternorrhyncha</taxon>
        <taxon>Aphidomorpha</taxon>
        <taxon>Aphidoidea</taxon>
        <taxon>Aphididae</taxon>
        <taxon>Sipha</taxon>
    </lineage>
</organism>
<dbReference type="InterPro" id="IPR037430">
    <property type="entry name" value="SNX4_BAR"/>
</dbReference>
<dbReference type="InterPro" id="IPR034902">
    <property type="entry name" value="PX_SNX4"/>
</dbReference>
<sequence length="393" mass="45402">MDNSMESETDTLISHASISITEADKRMNSTLSLKEYYTVYIIETKIDSETWAESKGMQKLSLATRRYTDFITLHNHLGDKYPWVVIPPLPEKKQTFMWNSEAVSDTMDPDFVDRRRAGLESFLKRLAGHSELGYDECFLKFLGEYDNWMDYAKPLNSILKDTELTIKTMNASMRGKNSDKRFEAIQTYSNKLQGSINKILTYRAKQAERLYNVDMLHLHYGRIFSELSAIDNDIGDAVQRTGHYMDTIASTISPALEDEEIIIDQLKEYLAFTNSLHTFVKNHDLLHYNLNQLNSMSSNKETSGIMSRLFGYTVAAADRDTAAKEAFENKKTEAKANYEEFVGKSLKNYKEFERQKDLDLMKILKDYVAFQTKYAQKGLQTWKNILHSIQSIE</sequence>
<keyword evidence="4" id="KW-1185">Reference proteome</keyword>
<dbReference type="AlphaFoldDB" id="A0A2S2QEA4"/>
<dbReference type="PANTHER" id="PTHR46596:SF1">
    <property type="entry name" value="SORTING NEXIN-4"/>
    <property type="match status" value="1"/>
</dbReference>
<dbReference type="GO" id="GO:0032266">
    <property type="term" value="F:phosphatidylinositol-3-phosphate binding"/>
    <property type="evidence" value="ECO:0007669"/>
    <property type="project" value="TreeGrafter"/>
</dbReference>
<dbReference type="GO" id="GO:2000786">
    <property type="term" value="P:positive regulation of autophagosome assembly"/>
    <property type="evidence" value="ECO:0007669"/>
    <property type="project" value="TreeGrafter"/>
</dbReference>
<reference evidence="5" key="2">
    <citation type="submission" date="2025-04" db="UniProtKB">
        <authorList>
            <consortium name="RefSeq"/>
        </authorList>
    </citation>
    <scope>IDENTIFICATION</scope>
    <source>
        <tissue evidence="5">Whole body</tissue>
    </source>
</reference>
<dbReference type="SUPFAM" id="SSF64268">
    <property type="entry name" value="PX domain"/>
    <property type="match status" value="1"/>
</dbReference>
<dbReference type="RefSeq" id="XP_025417956.1">
    <property type="nucleotide sequence ID" value="XM_025562171.1"/>
</dbReference>
<evidence type="ECO:0000313" key="4">
    <source>
        <dbReference type="Proteomes" id="UP000694846"/>
    </source>
</evidence>
<gene>
    <name evidence="3" type="primary">Snx4</name>
    <name evidence="5" type="synonym">LOC112688802</name>
    <name evidence="3" type="ORF">g.83065</name>
</gene>
<dbReference type="InterPro" id="IPR027267">
    <property type="entry name" value="AH/BAR_dom_sf"/>
</dbReference>
<evidence type="ECO:0000313" key="5">
    <source>
        <dbReference type="RefSeq" id="XP_025417956.1"/>
    </source>
</evidence>
<dbReference type="InterPro" id="IPR001683">
    <property type="entry name" value="PX_dom"/>
</dbReference>
<dbReference type="Proteomes" id="UP000694846">
    <property type="component" value="Unplaced"/>
</dbReference>
<name>A0A2S2QEA4_9HEMI</name>
<evidence type="ECO:0000256" key="1">
    <source>
        <dbReference type="ARBA" id="ARBA00010883"/>
    </source>
</evidence>
<dbReference type="PROSITE" id="PS50195">
    <property type="entry name" value="PX"/>
    <property type="match status" value="1"/>
</dbReference>
<dbReference type="GO" id="GO:0031901">
    <property type="term" value="C:early endosome membrane"/>
    <property type="evidence" value="ECO:0007669"/>
    <property type="project" value="TreeGrafter"/>
</dbReference>
<dbReference type="Gene3D" id="1.20.1270.60">
    <property type="entry name" value="Arfaptin homology (AH) domain/BAR domain"/>
    <property type="match status" value="1"/>
</dbReference>
<dbReference type="CDD" id="cd06864">
    <property type="entry name" value="PX_SNX4"/>
    <property type="match status" value="1"/>
</dbReference>
<dbReference type="Gene3D" id="3.30.1520.10">
    <property type="entry name" value="Phox-like domain"/>
    <property type="match status" value="1"/>
</dbReference>
<proteinExistence type="inferred from homology"/>
<dbReference type="Pfam" id="PF00787">
    <property type="entry name" value="PX"/>
    <property type="match status" value="1"/>
</dbReference>
<evidence type="ECO:0000313" key="3">
    <source>
        <dbReference type="EMBL" id="MBY76059.1"/>
    </source>
</evidence>
<dbReference type="GO" id="GO:0005886">
    <property type="term" value="C:plasma membrane"/>
    <property type="evidence" value="ECO:0007669"/>
    <property type="project" value="TreeGrafter"/>
</dbReference>
<accession>A0A2S2QEA4</accession>
<dbReference type="PANTHER" id="PTHR46596">
    <property type="entry name" value="SORTING NEXIN-4"/>
    <property type="match status" value="1"/>
</dbReference>
<dbReference type="OrthoDB" id="289314at2759"/>
<comment type="similarity">
    <text evidence="1">Belongs to the sorting nexin family.</text>
</comment>
<dbReference type="CDD" id="cd07622">
    <property type="entry name" value="BAR_SNX4"/>
    <property type="match status" value="1"/>
</dbReference>
<evidence type="ECO:0000259" key="2">
    <source>
        <dbReference type="PROSITE" id="PS50195"/>
    </source>
</evidence>
<dbReference type="SMART" id="SM00312">
    <property type="entry name" value="PX"/>
    <property type="match status" value="1"/>
</dbReference>
<reference evidence="3" key="1">
    <citation type="submission" date="2018-04" db="EMBL/GenBank/DDBJ databases">
        <title>Transcriptome assembly of Sipha flava.</title>
        <authorList>
            <person name="Scully E.D."/>
            <person name="Geib S.M."/>
            <person name="Palmer N.A."/>
            <person name="Koch K."/>
            <person name="Bradshaw J."/>
            <person name="Heng-Moss T."/>
            <person name="Sarath G."/>
        </authorList>
    </citation>
    <scope>NUCLEOTIDE SEQUENCE</scope>
</reference>
<feature type="domain" description="PX" evidence="2">
    <location>
        <begin position="18"/>
        <end position="149"/>
    </location>
</feature>
<dbReference type="InterPro" id="IPR036871">
    <property type="entry name" value="PX_dom_sf"/>
</dbReference>
<dbReference type="GO" id="GO:0015031">
    <property type="term" value="P:protein transport"/>
    <property type="evidence" value="ECO:0007669"/>
    <property type="project" value="InterPro"/>
</dbReference>
<dbReference type="EMBL" id="GGMS01006856">
    <property type="protein sequence ID" value="MBY76059.1"/>
    <property type="molecule type" value="Transcribed_RNA"/>
</dbReference>
<dbReference type="InterPro" id="IPR034783">
    <property type="entry name" value="SNX4"/>
</dbReference>
<protein>
    <submittedName>
        <fullName evidence="3 5">Sorting nexin-4</fullName>
    </submittedName>
</protein>
<dbReference type="GO" id="GO:0031201">
    <property type="term" value="C:SNARE complex"/>
    <property type="evidence" value="ECO:0007669"/>
    <property type="project" value="TreeGrafter"/>
</dbReference>